<name>A0A7C4NL06_9CREN</name>
<reference evidence="10" key="1">
    <citation type="journal article" date="2020" name="mSystems">
        <title>Genome- and Community-Level Interaction Insights into Carbon Utilization and Element Cycling Functions of Hydrothermarchaeota in Hydrothermal Sediment.</title>
        <authorList>
            <person name="Zhou Z."/>
            <person name="Liu Y."/>
            <person name="Xu W."/>
            <person name="Pan J."/>
            <person name="Luo Z.H."/>
            <person name="Li M."/>
        </authorList>
    </citation>
    <scope>NUCLEOTIDE SEQUENCE [LARGE SCALE GENOMIC DNA]</scope>
    <source>
        <strain evidence="10">SpSt-637</strain>
        <strain evidence="9">SpSt-667</strain>
    </source>
</reference>
<keyword evidence="3" id="KW-1003">Cell membrane</keyword>
<comment type="subcellular location">
    <subcellularLocation>
        <location evidence="1 7">Cell membrane</location>
        <topology evidence="1 7">Multi-pass membrane protein</topology>
    </subcellularLocation>
</comment>
<feature type="transmembrane region" description="Helical" evidence="7">
    <location>
        <begin position="387"/>
        <end position="405"/>
    </location>
</feature>
<dbReference type="EMBL" id="DTBD01000044">
    <property type="protein sequence ID" value="HGQ64645.1"/>
    <property type="molecule type" value="Genomic_DNA"/>
</dbReference>
<feature type="transmembrane region" description="Helical" evidence="7">
    <location>
        <begin position="32"/>
        <end position="52"/>
    </location>
</feature>
<evidence type="ECO:0000313" key="10">
    <source>
        <dbReference type="EMBL" id="HGQ64645.1"/>
    </source>
</evidence>
<evidence type="ECO:0000256" key="4">
    <source>
        <dbReference type="ARBA" id="ARBA00022692"/>
    </source>
</evidence>
<dbReference type="InterPro" id="IPR050366">
    <property type="entry name" value="BP-dependent_transpt_permease"/>
</dbReference>
<dbReference type="PANTHER" id="PTHR43386:SF1">
    <property type="entry name" value="D,D-DIPEPTIDE TRANSPORT SYSTEM PERMEASE PROTEIN DDPC-RELATED"/>
    <property type="match status" value="1"/>
</dbReference>
<feature type="transmembrane region" description="Helical" evidence="7">
    <location>
        <begin position="493"/>
        <end position="517"/>
    </location>
</feature>
<dbReference type="InterPro" id="IPR035906">
    <property type="entry name" value="MetI-like_sf"/>
</dbReference>
<evidence type="ECO:0000256" key="3">
    <source>
        <dbReference type="ARBA" id="ARBA00022475"/>
    </source>
</evidence>
<feature type="transmembrane region" description="Helical" evidence="7">
    <location>
        <begin position="325"/>
        <end position="346"/>
    </location>
</feature>
<evidence type="ECO:0000259" key="8">
    <source>
        <dbReference type="PROSITE" id="PS50928"/>
    </source>
</evidence>
<dbReference type="Gene3D" id="1.10.3720.10">
    <property type="entry name" value="MetI-like"/>
    <property type="match status" value="1"/>
</dbReference>
<dbReference type="PANTHER" id="PTHR43386">
    <property type="entry name" value="OLIGOPEPTIDE TRANSPORT SYSTEM PERMEASE PROTEIN APPC"/>
    <property type="match status" value="1"/>
</dbReference>
<organism evidence="10">
    <name type="scientific">Ignisphaera aggregans</name>
    <dbReference type="NCBI Taxonomy" id="334771"/>
    <lineage>
        <taxon>Archaea</taxon>
        <taxon>Thermoproteota</taxon>
        <taxon>Thermoprotei</taxon>
        <taxon>Desulfurococcales</taxon>
        <taxon>Desulfurococcaceae</taxon>
        <taxon>Ignisphaera</taxon>
    </lineage>
</organism>
<evidence type="ECO:0000256" key="7">
    <source>
        <dbReference type="RuleBase" id="RU363032"/>
    </source>
</evidence>
<evidence type="ECO:0000313" key="9">
    <source>
        <dbReference type="EMBL" id="HGQ35941.1"/>
    </source>
</evidence>
<protein>
    <submittedName>
        <fullName evidence="10">ABC transporter permease</fullName>
    </submittedName>
</protein>
<evidence type="ECO:0000256" key="1">
    <source>
        <dbReference type="ARBA" id="ARBA00004651"/>
    </source>
</evidence>
<dbReference type="Pfam" id="PF00528">
    <property type="entry name" value="BPD_transp_1"/>
    <property type="match status" value="1"/>
</dbReference>
<proteinExistence type="inferred from homology"/>
<evidence type="ECO:0000256" key="5">
    <source>
        <dbReference type="ARBA" id="ARBA00022989"/>
    </source>
</evidence>
<feature type="domain" description="ABC transmembrane type-1" evidence="8">
    <location>
        <begin position="322"/>
        <end position="521"/>
    </location>
</feature>
<dbReference type="GO" id="GO:0005886">
    <property type="term" value="C:plasma membrane"/>
    <property type="evidence" value="ECO:0007669"/>
    <property type="project" value="UniProtKB-SubCell"/>
</dbReference>
<dbReference type="GO" id="GO:0071916">
    <property type="term" value="F:dipeptide transmembrane transporter activity"/>
    <property type="evidence" value="ECO:0007669"/>
    <property type="project" value="TreeGrafter"/>
</dbReference>
<keyword evidence="4 7" id="KW-0812">Transmembrane</keyword>
<dbReference type="CDD" id="cd06261">
    <property type="entry name" value="TM_PBP2"/>
    <property type="match status" value="1"/>
</dbReference>
<keyword evidence="2 7" id="KW-0813">Transport</keyword>
<dbReference type="InterPro" id="IPR000515">
    <property type="entry name" value="MetI-like"/>
</dbReference>
<sequence length="528" mass="58499">MGARNSFKNNVGRVTKSKLVSDLLMVMRKRSAIAGITIIIFFALIGGLANVITKYSYSASRLADSYAIPSWLASPETPRNIEEVFKSFQLVKKYVDQSVSIEVLTLSNGIAIKIQGPGSANISLMSSEYVLYPYDPAGMLILSSSLVVNNISPTMPWYNVQIVVENLDLRSRNATYRLQIRDEIVRYIPRGIYVAFDLAKERLIQVYDLVNTRVVPKKTISIVLPNPMINRIQPYSDRSLIGVIEGVNAVRELILEKNTRIALNVNIVYYCNPADFIMMCSPDSGIEVILEPISFRILGKAFSVLGTNHMGADVWSQFVWGARSAIVLGIGVASAIVFLGLVVGLIAGYNYGTIVDSIITFTIDIIYFIPLLPLIMVLGMIYGRSMFLIYTLLILFSWPGTARIIRNWAAVQKEAPFVEAAKAIGASTLRILFVHIAPQLVPYLVYSIVMSVPGVIMFEAGVQLIGFGDPEAATWGRMISEAYREGGFLHNAWWWFGPPILGIIAISIGFVLIGLALDEIANPRLRRR</sequence>
<feature type="transmembrane region" description="Helical" evidence="7">
    <location>
        <begin position="358"/>
        <end position="380"/>
    </location>
</feature>
<keyword evidence="6 7" id="KW-0472">Membrane</keyword>
<keyword evidence="5 7" id="KW-1133">Transmembrane helix</keyword>
<evidence type="ECO:0000256" key="6">
    <source>
        <dbReference type="ARBA" id="ARBA00023136"/>
    </source>
</evidence>
<gene>
    <name evidence="10" type="ORF">ENU08_05315</name>
    <name evidence="9" type="ORF">ENU41_04610</name>
</gene>
<comment type="caution">
    <text evidence="10">The sequence shown here is derived from an EMBL/GenBank/DDBJ whole genome shotgun (WGS) entry which is preliminary data.</text>
</comment>
<feature type="transmembrane region" description="Helical" evidence="7">
    <location>
        <begin position="443"/>
        <end position="465"/>
    </location>
</feature>
<dbReference type="PROSITE" id="PS50928">
    <property type="entry name" value="ABC_TM1"/>
    <property type="match status" value="1"/>
</dbReference>
<dbReference type="SUPFAM" id="SSF161098">
    <property type="entry name" value="MetI-like"/>
    <property type="match status" value="1"/>
</dbReference>
<dbReference type="AlphaFoldDB" id="A0A7C4NL06"/>
<accession>A0A7C4NL06</accession>
<feature type="transmembrane region" description="Helical" evidence="7">
    <location>
        <begin position="417"/>
        <end position="436"/>
    </location>
</feature>
<dbReference type="EMBL" id="DTCK01000032">
    <property type="protein sequence ID" value="HGQ35941.1"/>
    <property type="molecule type" value="Genomic_DNA"/>
</dbReference>
<comment type="similarity">
    <text evidence="7">Belongs to the binding-protein-dependent transport system permease family.</text>
</comment>
<evidence type="ECO:0000256" key="2">
    <source>
        <dbReference type="ARBA" id="ARBA00022448"/>
    </source>
</evidence>